<protein>
    <submittedName>
        <fullName evidence="2">Uncharacterized protein</fullName>
    </submittedName>
</protein>
<dbReference type="EMBL" id="NWQG01000032">
    <property type="protein sequence ID" value="PDQ21927.1"/>
    <property type="molecule type" value="Genomic_DNA"/>
</dbReference>
<feature type="chain" id="PRO_5018032944" evidence="1">
    <location>
        <begin position="27"/>
        <end position="106"/>
    </location>
</feature>
<evidence type="ECO:0000256" key="1">
    <source>
        <dbReference type="SAM" id="SignalP"/>
    </source>
</evidence>
<evidence type="ECO:0000313" key="3">
    <source>
        <dbReference type="Proteomes" id="UP000219182"/>
    </source>
</evidence>
<organism evidence="2 3">
    <name type="scientific">Mesorhizobium sanjuanii</name>
    <dbReference type="NCBI Taxonomy" id="2037900"/>
    <lineage>
        <taxon>Bacteria</taxon>
        <taxon>Pseudomonadati</taxon>
        <taxon>Pseudomonadota</taxon>
        <taxon>Alphaproteobacteria</taxon>
        <taxon>Hyphomicrobiales</taxon>
        <taxon>Phyllobacteriaceae</taxon>
        <taxon>Mesorhizobium</taxon>
    </lineage>
</organism>
<proteinExistence type="predicted"/>
<sequence>MLQSAKERSMRIALVLLACTGFTVPAAPSFASGCMQVLESDVKIASMRAYAGIMAITAANGWNYTPESIESGSRRHFEEMSLQLIAVGYEIVPVGAARPQCVVARN</sequence>
<gene>
    <name evidence="2" type="ORF">CN311_06510</name>
</gene>
<name>A0A2A6FJ02_9HYPH</name>
<reference evidence="2 3" key="1">
    <citation type="submission" date="2017-09" db="EMBL/GenBank/DDBJ databases">
        <title>Mesorhizobum sanjuanii sp. nov. isolated from nodules of Lotus tenuis in saline-alkaline lowlands of Flooding Pampa.</title>
        <authorList>
            <person name="Sannazzaro A.I."/>
            <person name="Torres Tejerizo G.A."/>
            <person name="Fontana F."/>
            <person name="Cumpa Velazquez L.M."/>
            <person name="Hansen L."/>
            <person name="Pistorio M."/>
            <person name="Estrella M.J."/>
        </authorList>
    </citation>
    <scope>NUCLEOTIDE SEQUENCE [LARGE SCALE GENOMIC DNA]</scope>
    <source>
        <strain evidence="2 3">BSA136</strain>
    </source>
</reference>
<dbReference type="PROSITE" id="PS51257">
    <property type="entry name" value="PROKAR_LIPOPROTEIN"/>
    <property type="match status" value="1"/>
</dbReference>
<comment type="caution">
    <text evidence="2">The sequence shown here is derived from an EMBL/GenBank/DDBJ whole genome shotgun (WGS) entry which is preliminary data.</text>
</comment>
<feature type="signal peptide" evidence="1">
    <location>
        <begin position="1"/>
        <end position="26"/>
    </location>
</feature>
<accession>A0A2A6FJ02</accession>
<keyword evidence="3" id="KW-1185">Reference proteome</keyword>
<dbReference type="AlphaFoldDB" id="A0A2A6FJ02"/>
<evidence type="ECO:0000313" key="2">
    <source>
        <dbReference type="EMBL" id="PDQ21927.1"/>
    </source>
</evidence>
<keyword evidence="1" id="KW-0732">Signal</keyword>
<dbReference type="Proteomes" id="UP000219182">
    <property type="component" value="Unassembled WGS sequence"/>
</dbReference>